<dbReference type="OrthoDB" id="9809937at2"/>
<evidence type="ECO:0000313" key="2">
    <source>
        <dbReference type="Proteomes" id="UP000295221"/>
    </source>
</evidence>
<evidence type="ECO:0000313" key="1">
    <source>
        <dbReference type="EMBL" id="TCO07198.1"/>
    </source>
</evidence>
<dbReference type="Gene3D" id="3.20.20.80">
    <property type="entry name" value="Glycosidases"/>
    <property type="match status" value="1"/>
</dbReference>
<gene>
    <name evidence="1" type="ORF">EV194_10914</name>
</gene>
<proteinExistence type="predicted"/>
<comment type="caution">
    <text evidence="1">The sequence shown here is derived from an EMBL/GenBank/DDBJ whole genome shotgun (WGS) entry which is preliminary data.</text>
</comment>
<dbReference type="Proteomes" id="UP000295221">
    <property type="component" value="Unassembled WGS sequence"/>
</dbReference>
<dbReference type="AlphaFoldDB" id="A0A4R2GGL6"/>
<dbReference type="SUPFAM" id="SSF51445">
    <property type="entry name" value="(Trans)glycosidases"/>
    <property type="match status" value="1"/>
</dbReference>
<dbReference type="InterPro" id="IPR017853">
    <property type="entry name" value="GH"/>
</dbReference>
<dbReference type="EMBL" id="SLWK01000009">
    <property type="protein sequence ID" value="TCO07198.1"/>
    <property type="molecule type" value="Genomic_DNA"/>
</dbReference>
<organism evidence="1 2">
    <name type="scientific">Natronoflexus pectinivorans</name>
    <dbReference type="NCBI Taxonomy" id="682526"/>
    <lineage>
        <taxon>Bacteria</taxon>
        <taxon>Pseudomonadati</taxon>
        <taxon>Bacteroidota</taxon>
        <taxon>Bacteroidia</taxon>
        <taxon>Marinilabiliales</taxon>
        <taxon>Marinilabiliaceae</taxon>
        <taxon>Natronoflexus</taxon>
    </lineage>
</organism>
<protein>
    <recommendedName>
        <fullName evidence="3">Cellulase (Glycosyl hydrolase family 5)</fullName>
    </recommendedName>
</protein>
<accession>A0A4R2GGL6</accession>
<name>A0A4R2GGL6_9BACT</name>
<dbReference type="RefSeq" id="WP_132434224.1">
    <property type="nucleotide sequence ID" value="NZ_SLWK01000009.1"/>
</dbReference>
<sequence length="849" mass="96437">MQRIILSIIGFLTVFCLVGNESNFNRSYVDDEGVLRWSADDSEIMGFGVNYSLPFAHAYRMANRLGISHEEAIKQDVYHFARLGLDLYRVHVWDVEISDVEGNLLQNEHLRLFDFAVAEMKKRGMKFVITPIAFWGNGWPEPDFDTPGFATKFGKEGCLTNPDAIKAQENYLYQFLNHVNPYTELAYKDDPDIIAFEVSNEPHHDGTVDEVIDYINRLVGSMRKTGTQTPIFYNMSHSIHLVDAYLNADVQGGTFQWYPAGLVANRQINGNFLPHVGEYYIPFADHPLFKKMAKIVYEFDPADVGGNYMYPAMARSFREAGIQLATHFDYDAMFLAPYNTNYGTHYMSLPYAPQKALSLKIASAVFREIPRYSNYGGYPVNNHFEGFRIDYENDLVEWVANETFLYSNNTTSTPDNPALLRKIAGYGNSPLINYDGKGAYFLDRIGEDSWRLEVMPDAHWIDDPYGRVSLENQVAAVSYNIREMKVDLPCLGTDFIITAINDGNDYNTEAKERAFSIVPGVFILQNKNSVLEFSPFQALGNIRMNEFVAPKADLSKIMIKNNTVSQACVGTKTSIHFEVISPELPQKVEVIMYGNGGSTRTEAIYMGADIYKVDIYENHLVHGILNYYIVLTFNEKIKSFPAGLEGQPGDWDFYDHSLYTIKFIPDGEPVLVWSALDDWSETLRIWHPGVSLKPLGNRNAALHLKMDHLPDRNLKKGSRKDYSFKFFFGDLLSGRNSRIANSKKLVLNAYTQLNDYQPIIVGLVDVNGIAYSVEVDIIPGKSIYHISLDSLVQSEFAVTPGAYPEYLPHFQSSEHLFQFNPAKAESVQVSIRQGNIDEVDFWIESIWME</sequence>
<evidence type="ECO:0008006" key="3">
    <source>
        <dbReference type="Google" id="ProtNLM"/>
    </source>
</evidence>
<keyword evidence="2" id="KW-1185">Reference proteome</keyword>
<reference evidence="1 2" key="1">
    <citation type="submission" date="2019-03" db="EMBL/GenBank/DDBJ databases">
        <title>Genomic Encyclopedia of Type Strains, Phase IV (KMG-IV): sequencing the most valuable type-strain genomes for metagenomic binning, comparative biology and taxonomic classification.</title>
        <authorList>
            <person name="Goeker M."/>
        </authorList>
    </citation>
    <scope>NUCLEOTIDE SEQUENCE [LARGE SCALE GENOMIC DNA]</scope>
    <source>
        <strain evidence="1 2">DSM 24179</strain>
    </source>
</reference>